<dbReference type="EMBL" id="JACIDU010000003">
    <property type="protein sequence ID" value="MBB4102455.1"/>
    <property type="molecule type" value="Genomic_DNA"/>
</dbReference>
<dbReference type="RefSeq" id="WP_183790039.1">
    <property type="nucleotide sequence ID" value="NZ_JACIDU010000003.1"/>
</dbReference>
<reference evidence="1 2" key="1">
    <citation type="submission" date="2020-08" db="EMBL/GenBank/DDBJ databases">
        <title>Genomic Encyclopedia of Type Strains, Phase IV (KMG-IV): sequencing the most valuable type-strain genomes for metagenomic binning, comparative biology and taxonomic classification.</title>
        <authorList>
            <person name="Goeker M."/>
        </authorList>
    </citation>
    <scope>NUCLEOTIDE SEQUENCE [LARGE SCALE GENOMIC DNA]</scope>
    <source>
        <strain evidence="1 2">DSM 26385</strain>
    </source>
</reference>
<evidence type="ECO:0000313" key="2">
    <source>
        <dbReference type="Proteomes" id="UP000584824"/>
    </source>
</evidence>
<comment type="caution">
    <text evidence="1">The sequence shown here is derived from an EMBL/GenBank/DDBJ whole genome shotgun (WGS) entry which is preliminary data.</text>
</comment>
<dbReference type="Proteomes" id="UP000584824">
    <property type="component" value="Unassembled WGS sequence"/>
</dbReference>
<evidence type="ECO:0000313" key="1">
    <source>
        <dbReference type="EMBL" id="MBB4102455.1"/>
    </source>
</evidence>
<organism evidence="1 2">
    <name type="scientific">Allorhizobium borbori</name>
    <dbReference type="NCBI Taxonomy" id="485907"/>
    <lineage>
        <taxon>Bacteria</taxon>
        <taxon>Pseudomonadati</taxon>
        <taxon>Pseudomonadota</taxon>
        <taxon>Alphaproteobacteria</taxon>
        <taxon>Hyphomicrobiales</taxon>
        <taxon>Rhizobiaceae</taxon>
        <taxon>Rhizobium/Agrobacterium group</taxon>
        <taxon>Allorhizobium</taxon>
    </lineage>
</organism>
<name>A0A7W6K1M5_9HYPH</name>
<dbReference type="GO" id="GO:0008816">
    <property type="term" value="F:citryl-CoA lyase activity"/>
    <property type="evidence" value="ECO:0007669"/>
    <property type="project" value="UniProtKB-EC"/>
</dbReference>
<dbReference type="SUPFAM" id="SSF51621">
    <property type="entry name" value="Phosphoenolpyruvate/pyruvate domain"/>
    <property type="match status" value="1"/>
</dbReference>
<gene>
    <name evidence="1" type="ORF">GGQ66_000990</name>
</gene>
<protein>
    <submittedName>
        <fullName evidence="1">Citrate lyase subunit beta/citryl-CoA lyase</fullName>
        <ecNumber evidence="1">4.1.3.34</ecNumber>
    </submittedName>
</protein>
<keyword evidence="1" id="KW-0456">Lyase</keyword>
<dbReference type="EC" id="4.1.3.34" evidence="1"/>
<accession>A0A7W6K1M5</accession>
<dbReference type="InterPro" id="IPR015813">
    <property type="entry name" value="Pyrv/PenolPyrv_kinase-like_dom"/>
</dbReference>
<dbReference type="InterPro" id="IPR040442">
    <property type="entry name" value="Pyrv_kinase-like_dom_sf"/>
</dbReference>
<proteinExistence type="predicted"/>
<dbReference type="AlphaFoldDB" id="A0A7W6K1M5"/>
<keyword evidence="2" id="KW-1185">Reference proteome</keyword>
<dbReference type="Gene3D" id="3.20.20.60">
    <property type="entry name" value="Phosphoenolpyruvate-binding domains"/>
    <property type="match status" value="1"/>
</dbReference>
<sequence>MTKLILPFPRSWLWVETETWADAPFGADRFVIAPSALGAVSSLSQALCRRTFLRLGAQDDSLVTSLQRAVEVGLAGILLEGPCHGADIQKVDVLLSAAEAMAGQPVGDTSIVALAGDHPQSVPVPGDLTGKSSRLIGIAGPGHGMRAAMSLPSLDAEPIRQARGLTVLSAVAAGVAALAAPEAGLTEAGFESACEKDRADGFAGKLVVTTAEAAIANRIFGAQGAGGR</sequence>